<proteinExistence type="predicted"/>
<accession>A0A543A3P5</accession>
<sequence length="55" mass="6060">MPLTPVELTCPDCQVTLVADSVVELADVVGKHELSIHERQAVRQHVLSRIGAQNR</sequence>
<protein>
    <recommendedName>
        <fullName evidence="3">DUF1059 domain-containing protein</fullName>
    </recommendedName>
</protein>
<evidence type="ECO:0000313" key="1">
    <source>
        <dbReference type="EMBL" id="TQL67210.1"/>
    </source>
</evidence>
<gene>
    <name evidence="1" type="ORF">FB381_1083</name>
</gene>
<dbReference type="EMBL" id="VFOV01000001">
    <property type="protein sequence ID" value="TQL67210.1"/>
    <property type="molecule type" value="Genomic_DNA"/>
</dbReference>
<keyword evidence="2" id="KW-1185">Reference proteome</keyword>
<name>A0A543A3P5_9ACTN</name>
<reference evidence="1 2" key="1">
    <citation type="submission" date="2019-06" db="EMBL/GenBank/DDBJ databases">
        <title>Sequencing the genomes of 1000 actinobacteria strains.</title>
        <authorList>
            <person name="Klenk H.-P."/>
        </authorList>
    </citation>
    <scope>NUCLEOTIDE SEQUENCE [LARGE SCALE GENOMIC DNA]</scope>
    <source>
        <strain evidence="1 2">DSM 25218</strain>
    </source>
</reference>
<dbReference type="Proteomes" id="UP000320209">
    <property type="component" value="Unassembled WGS sequence"/>
</dbReference>
<comment type="caution">
    <text evidence="1">The sequence shown here is derived from an EMBL/GenBank/DDBJ whole genome shotgun (WGS) entry which is preliminary data.</text>
</comment>
<evidence type="ECO:0000313" key="2">
    <source>
        <dbReference type="Proteomes" id="UP000320209"/>
    </source>
</evidence>
<organism evidence="1 2">
    <name type="scientific">Nocardioides albertanoniae</name>
    <dbReference type="NCBI Taxonomy" id="1175486"/>
    <lineage>
        <taxon>Bacteria</taxon>
        <taxon>Bacillati</taxon>
        <taxon>Actinomycetota</taxon>
        <taxon>Actinomycetes</taxon>
        <taxon>Propionibacteriales</taxon>
        <taxon>Nocardioidaceae</taxon>
        <taxon>Nocardioides</taxon>
    </lineage>
</organism>
<evidence type="ECO:0008006" key="3">
    <source>
        <dbReference type="Google" id="ProtNLM"/>
    </source>
</evidence>
<dbReference type="AlphaFoldDB" id="A0A543A3P5"/>